<dbReference type="PANTHER" id="PTHR23235:SF156">
    <property type="entry name" value="KRUPPEL-LIKE FACTOR 18"/>
    <property type="match status" value="1"/>
</dbReference>
<evidence type="ECO:0000256" key="7">
    <source>
        <dbReference type="ARBA" id="ARBA00023242"/>
    </source>
</evidence>
<evidence type="ECO:0000313" key="12">
    <source>
        <dbReference type="Proteomes" id="UP000000689"/>
    </source>
</evidence>
<feature type="region of interest" description="Disordered" evidence="9">
    <location>
        <begin position="192"/>
        <end position="221"/>
    </location>
</feature>
<dbReference type="eggNOG" id="KOG1721">
    <property type="taxonomic scope" value="Eukaryota"/>
</dbReference>
<evidence type="ECO:0000256" key="4">
    <source>
        <dbReference type="ARBA" id="ARBA00022737"/>
    </source>
</evidence>
<dbReference type="GO" id="GO:0005634">
    <property type="term" value="C:nucleus"/>
    <property type="evidence" value="ECO:0007669"/>
    <property type="project" value="UniProtKB-SubCell"/>
</dbReference>
<evidence type="ECO:0000256" key="8">
    <source>
        <dbReference type="PROSITE-ProRule" id="PRU00042"/>
    </source>
</evidence>
<dbReference type="GO" id="GO:2000221">
    <property type="term" value="P:negative regulation of pseudohyphal growth"/>
    <property type="evidence" value="ECO:0007669"/>
    <property type="project" value="UniProtKB-ARBA"/>
</dbReference>
<evidence type="ECO:0000256" key="1">
    <source>
        <dbReference type="ARBA" id="ARBA00004123"/>
    </source>
</evidence>
<dbReference type="HOGENOM" id="CLU_792678_0_0_1"/>
<dbReference type="GO" id="GO:0008270">
    <property type="term" value="F:zinc ion binding"/>
    <property type="evidence" value="ECO:0007669"/>
    <property type="project" value="UniProtKB-KW"/>
</dbReference>
<gene>
    <name evidence="11" type="primary">NDAI0A05650</name>
    <name evidence="11" type="ordered locus">NDAI_0A05650</name>
</gene>
<evidence type="ECO:0000256" key="3">
    <source>
        <dbReference type="ARBA" id="ARBA00022723"/>
    </source>
</evidence>
<dbReference type="InterPro" id="IPR013087">
    <property type="entry name" value="Znf_C2H2_type"/>
</dbReference>
<dbReference type="SMART" id="SM00355">
    <property type="entry name" value="ZnF_C2H2"/>
    <property type="match status" value="2"/>
</dbReference>
<keyword evidence="6" id="KW-0862">Zinc</keyword>
<dbReference type="FunFam" id="3.30.160.60:FF:001382">
    <property type="entry name" value="Transcriptional repressor"/>
    <property type="match status" value="1"/>
</dbReference>
<dbReference type="AlphaFoldDB" id="G0W4I2"/>
<dbReference type="GO" id="GO:2000218">
    <property type="term" value="P:negative regulation of invasive growth in response to glucose limitation"/>
    <property type="evidence" value="ECO:0007669"/>
    <property type="project" value="UniProtKB-ARBA"/>
</dbReference>
<keyword evidence="2" id="KW-0678">Repressor</keyword>
<accession>G0W4I2</accession>
<dbReference type="GO" id="GO:0043709">
    <property type="term" value="P:cell adhesion involved in single-species biofilm formation"/>
    <property type="evidence" value="ECO:0007669"/>
    <property type="project" value="UniProtKB-ARBA"/>
</dbReference>
<dbReference type="GeneID" id="11494213"/>
<dbReference type="PROSITE" id="PS00028">
    <property type="entry name" value="ZINC_FINGER_C2H2_1"/>
    <property type="match status" value="2"/>
</dbReference>
<evidence type="ECO:0000256" key="9">
    <source>
        <dbReference type="SAM" id="MobiDB-lite"/>
    </source>
</evidence>
<dbReference type="PANTHER" id="PTHR23235">
    <property type="entry name" value="KRUEPPEL-LIKE TRANSCRIPTION FACTOR"/>
    <property type="match status" value="1"/>
</dbReference>
<dbReference type="EMBL" id="HE580267">
    <property type="protein sequence ID" value="CCD22720.1"/>
    <property type="molecule type" value="Genomic_DNA"/>
</dbReference>
<evidence type="ECO:0000256" key="5">
    <source>
        <dbReference type="ARBA" id="ARBA00022771"/>
    </source>
</evidence>
<sequence>MTNAISHLSIIYPREMSLTEVTTTKHHYENPIRKLNTLLPRLMNIKMVEDDLKTKLDRCSLNSPVLTCAEKPRSYFNFPEGCSSSQLELPSLSVVSQSTSMVSNSIKIQSPSFMNNASNIQEIYQFSPAILPAQNGQPTQVHGQNKYINVNNIIHEGFNDAIYRGTSVNKVYPENSSDPIISGIDVSIGRPTFSPSSNDNTLSGSNSDNNSMNGNHINLPAADKGDTIIPVTKKVTKKKTKRLTKRERALLQKEVEKRRIEEDLEHRRKYLCKVCSKGFTTSGHLARHNRIHTGEKSHACHFAGCTQKFSRHDNCLQHYRTHFKVRKTFY</sequence>
<keyword evidence="7" id="KW-0539">Nucleus</keyword>
<feature type="domain" description="C2H2-type" evidence="10">
    <location>
        <begin position="298"/>
        <end position="327"/>
    </location>
</feature>
<dbReference type="Gene3D" id="3.30.160.60">
    <property type="entry name" value="Classic Zinc Finger"/>
    <property type="match status" value="2"/>
</dbReference>
<dbReference type="GO" id="GO:0000981">
    <property type="term" value="F:DNA-binding transcription factor activity, RNA polymerase II-specific"/>
    <property type="evidence" value="ECO:0007669"/>
    <property type="project" value="TreeGrafter"/>
</dbReference>
<name>G0W4I2_NAUDC</name>
<keyword evidence="5 8" id="KW-0863">Zinc-finger</keyword>
<reference evidence="11 12" key="1">
    <citation type="journal article" date="2011" name="Proc. Natl. Acad. Sci. U.S.A.">
        <title>Evolutionary erosion of yeast sex chromosomes by mating-type switching accidents.</title>
        <authorList>
            <person name="Gordon J.L."/>
            <person name="Armisen D."/>
            <person name="Proux-Wera E."/>
            <person name="Oheigeartaigh S.S."/>
            <person name="Byrne K.P."/>
            <person name="Wolfe K.H."/>
        </authorList>
    </citation>
    <scope>NUCLEOTIDE SEQUENCE [LARGE SCALE GENOMIC DNA]</scope>
    <source>
        <strain evidence="12">ATCC 10597 / BCRC 20456 / CBS 421 / NBRC 0211 / NRRL Y-12639</strain>
    </source>
</reference>
<dbReference type="OrthoDB" id="6365676at2759"/>
<comment type="subcellular location">
    <subcellularLocation>
        <location evidence="1">Nucleus</location>
    </subcellularLocation>
</comment>
<dbReference type="SUPFAM" id="SSF57667">
    <property type="entry name" value="beta-beta-alpha zinc fingers"/>
    <property type="match status" value="1"/>
</dbReference>
<dbReference type="RefSeq" id="XP_003667963.1">
    <property type="nucleotide sequence ID" value="XM_003667915.1"/>
</dbReference>
<feature type="domain" description="C2H2-type" evidence="10">
    <location>
        <begin position="270"/>
        <end position="297"/>
    </location>
</feature>
<evidence type="ECO:0000256" key="6">
    <source>
        <dbReference type="ARBA" id="ARBA00022833"/>
    </source>
</evidence>
<dbReference type="InterPro" id="IPR036236">
    <property type="entry name" value="Znf_C2H2_sf"/>
</dbReference>
<keyword evidence="3" id="KW-0479">Metal-binding</keyword>
<proteinExistence type="predicted"/>
<dbReference type="GO" id="GO:0000122">
    <property type="term" value="P:negative regulation of transcription by RNA polymerase II"/>
    <property type="evidence" value="ECO:0007669"/>
    <property type="project" value="UniProtKB-ARBA"/>
</dbReference>
<feature type="compositionally biased region" description="Low complexity" evidence="9">
    <location>
        <begin position="203"/>
        <end position="215"/>
    </location>
</feature>
<evidence type="ECO:0000313" key="11">
    <source>
        <dbReference type="EMBL" id="CCD22720.1"/>
    </source>
</evidence>
<dbReference type="PROSITE" id="PS50157">
    <property type="entry name" value="ZINC_FINGER_C2H2_2"/>
    <property type="match status" value="2"/>
</dbReference>
<keyword evidence="12" id="KW-1185">Reference proteome</keyword>
<feature type="compositionally biased region" description="Polar residues" evidence="9">
    <location>
        <begin position="193"/>
        <end position="202"/>
    </location>
</feature>
<dbReference type="STRING" id="1071378.G0W4I2"/>
<dbReference type="Proteomes" id="UP000000689">
    <property type="component" value="Chromosome 1"/>
</dbReference>
<evidence type="ECO:0000259" key="10">
    <source>
        <dbReference type="PROSITE" id="PS50157"/>
    </source>
</evidence>
<evidence type="ECO:0000256" key="2">
    <source>
        <dbReference type="ARBA" id="ARBA00022491"/>
    </source>
</evidence>
<organism evidence="11 12">
    <name type="scientific">Naumovozyma dairenensis (strain ATCC 10597 / BCRC 20456 / CBS 421 / NBRC 0211 / NRRL Y-12639)</name>
    <name type="common">Saccharomyces dairenensis</name>
    <dbReference type="NCBI Taxonomy" id="1071378"/>
    <lineage>
        <taxon>Eukaryota</taxon>
        <taxon>Fungi</taxon>
        <taxon>Dikarya</taxon>
        <taxon>Ascomycota</taxon>
        <taxon>Saccharomycotina</taxon>
        <taxon>Saccharomycetes</taxon>
        <taxon>Saccharomycetales</taxon>
        <taxon>Saccharomycetaceae</taxon>
        <taxon>Naumovozyma</taxon>
    </lineage>
</organism>
<dbReference type="KEGG" id="ndi:NDAI_0A05650"/>
<dbReference type="GO" id="GO:0000978">
    <property type="term" value="F:RNA polymerase II cis-regulatory region sequence-specific DNA binding"/>
    <property type="evidence" value="ECO:0007669"/>
    <property type="project" value="TreeGrafter"/>
</dbReference>
<protein>
    <recommendedName>
        <fullName evidence="10">C2H2-type domain-containing protein</fullName>
    </recommendedName>
</protein>
<keyword evidence="4" id="KW-0677">Repeat</keyword>